<proteinExistence type="predicted"/>
<accession>A0A915L9A4</accession>
<reference evidence="2" key="1">
    <citation type="submission" date="2022-11" db="UniProtKB">
        <authorList>
            <consortium name="WormBaseParasite"/>
        </authorList>
    </citation>
    <scope>IDENTIFICATION</scope>
</reference>
<dbReference type="AlphaFoldDB" id="A0A915L9A4"/>
<evidence type="ECO:0000313" key="1">
    <source>
        <dbReference type="Proteomes" id="UP000887565"/>
    </source>
</evidence>
<organism evidence="1 2">
    <name type="scientific">Romanomermis culicivorax</name>
    <name type="common">Nematode worm</name>
    <dbReference type="NCBI Taxonomy" id="13658"/>
    <lineage>
        <taxon>Eukaryota</taxon>
        <taxon>Metazoa</taxon>
        <taxon>Ecdysozoa</taxon>
        <taxon>Nematoda</taxon>
        <taxon>Enoplea</taxon>
        <taxon>Dorylaimia</taxon>
        <taxon>Mermithida</taxon>
        <taxon>Mermithoidea</taxon>
        <taxon>Mermithidae</taxon>
        <taxon>Romanomermis</taxon>
    </lineage>
</organism>
<dbReference type="Proteomes" id="UP000887565">
    <property type="component" value="Unplaced"/>
</dbReference>
<keyword evidence="1" id="KW-1185">Reference proteome</keyword>
<evidence type="ECO:0000313" key="2">
    <source>
        <dbReference type="WBParaSite" id="nRc.2.0.1.t47412-RA"/>
    </source>
</evidence>
<dbReference type="WBParaSite" id="nRc.2.0.1.t47412-RA">
    <property type="protein sequence ID" value="nRc.2.0.1.t47412-RA"/>
    <property type="gene ID" value="nRc.2.0.1.g47412"/>
</dbReference>
<protein>
    <submittedName>
        <fullName evidence="2">Uncharacterized protein</fullName>
    </submittedName>
</protein>
<sequence length="84" mass="9003">MQSNVKNPDTSESGFILHPASGALERSDDNLFLILLCSRELSFLLALGQTGSCQSLNCLGHSCLLITMLIVDLGKTTELSISYG</sequence>
<name>A0A915L9A4_ROMCU</name>